<evidence type="ECO:0000256" key="7">
    <source>
        <dbReference type="ARBA" id="ARBA00044757"/>
    </source>
</evidence>
<evidence type="ECO:0000256" key="6">
    <source>
        <dbReference type="ARBA" id="ARBA00023242"/>
    </source>
</evidence>
<dbReference type="SUPFAM" id="SSF49879">
    <property type="entry name" value="SMAD/FHA domain"/>
    <property type="match status" value="1"/>
</dbReference>
<reference evidence="10 11" key="1">
    <citation type="submission" date="2024-02" db="EMBL/GenBank/DDBJ databases">
        <title>A chromosome-level genome assembly of Drosophila madeirensis, a fruit fly species endemic to Madeira island.</title>
        <authorList>
            <person name="Tomihara K."/>
            <person name="Llopart A."/>
            <person name="Yamamoto D."/>
        </authorList>
    </citation>
    <scope>NUCLEOTIDE SEQUENCE [LARGE SCALE GENOMIC DNA]</scope>
    <source>
        <strain evidence="10 11">RF1</strain>
    </source>
</reference>
<protein>
    <submittedName>
        <fullName evidence="10">Nibrin</fullName>
    </submittedName>
</protein>
<keyword evidence="11" id="KW-1185">Reference proteome</keyword>
<dbReference type="GO" id="GO:0000724">
    <property type="term" value="P:double-strand break repair via homologous recombination"/>
    <property type="evidence" value="ECO:0007669"/>
    <property type="project" value="TreeGrafter"/>
</dbReference>
<comment type="subcellular location">
    <subcellularLocation>
        <location evidence="2">Chromosome</location>
    </subcellularLocation>
    <subcellularLocation>
        <location evidence="1">Nucleus</location>
    </subcellularLocation>
</comment>
<dbReference type="SMART" id="SM00240">
    <property type="entry name" value="FHA"/>
    <property type="match status" value="1"/>
</dbReference>
<dbReference type="CDD" id="cd17741">
    <property type="entry name" value="BRCT_nibrin"/>
    <property type="match status" value="1"/>
</dbReference>
<dbReference type="CDD" id="cd22667">
    <property type="entry name" value="FHA_NBN"/>
    <property type="match status" value="1"/>
</dbReference>
<dbReference type="InterPro" id="IPR040227">
    <property type="entry name" value="Nibrin-rel"/>
</dbReference>
<dbReference type="InterPro" id="IPR008984">
    <property type="entry name" value="SMAD_FHA_dom_sf"/>
</dbReference>
<feature type="compositionally biased region" description="Polar residues" evidence="8">
    <location>
        <begin position="441"/>
        <end position="466"/>
    </location>
</feature>
<dbReference type="Pfam" id="PF16508">
    <property type="entry name" value="NIBRIN_BRCT_II"/>
    <property type="match status" value="1"/>
</dbReference>
<dbReference type="InterPro" id="IPR043014">
    <property type="entry name" value="Nibrin_BRCT2_sf"/>
</dbReference>
<evidence type="ECO:0000256" key="1">
    <source>
        <dbReference type="ARBA" id="ARBA00004123"/>
    </source>
</evidence>
<keyword evidence="4" id="KW-0227">DNA damage</keyword>
<evidence type="ECO:0000256" key="4">
    <source>
        <dbReference type="ARBA" id="ARBA00022763"/>
    </source>
</evidence>
<feature type="compositionally biased region" description="Basic and acidic residues" evidence="8">
    <location>
        <begin position="358"/>
        <end position="371"/>
    </location>
</feature>
<evidence type="ECO:0000256" key="3">
    <source>
        <dbReference type="ARBA" id="ARBA00022454"/>
    </source>
</evidence>
<dbReference type="InterPro" id="IPR000253">
    <property type="entry name" value="FHA_dom"/>
</dbReference>
<gene>
    <name evidence="10" type="ORF">DMAD_06887</name>
</gene>
<dbReference type="InterPro" id="IPR032429">
    <property type="entry name" value="Nibrin_BRCT2"/>
</dbReference>
<dbReference type="SUPFAM" id="SSF52113">
    <property type="entry name" value="BRCT domain"/>
    <property type="match status" value="1"/>
</dbReference>
<evidence type="ECO:0000259" key="9">
    <source>
        <dbReference type="PROSITE" id="PS50006"/>
    </source>
</evidence>
<sequence>MFVLTKDDEKFVLLPNKPVYTVGRLQTDLILLEDLSISRTHARLHLPRERDGVLQIEDKGSKYGTFLNNDIARNKKMPPNTLTPLPVGFKVRFGGSRNIWQVTQMPLVSAVSALSNDQVKELGMLLAAMGGSVCLNWGDADECTHLTMNEATVTVKLLHALLENKPIVTFEYWRKLLAAAQGIHVREGWPQPEDYQPTNMDLSWRPERTTLFANKTFVFMNRRHFEIYGAVVRKAGALCKDLNSGVRKTFLTKKDVIVIQYVPSTQSQSTETINSIQNILEQAGLRIIQEYEIGMALLRCSTKEFCNPSHKLISESMPTTESMTSSFNCSILAPNTEERSETNPAAVPLSELFVPESNVHKLESESAKPETEPQAPQSISRRQKRGRLIIVDSSDEEQEARKKKKSLEVPAVPPKPWNKNAILDSSDEEQTEKPKEDASVEENNNSAKPRANTRQSTRGKANTENVTKPEPARRRPSTRSAPKATPAVAAASDSEDDSALFQFTEKPQEAQPPKPAETSDKPPAKIRVINFLEKSQPQASVAAPSQSQPQPRKRLRLEPLNESDSDDCDNLFNFDSDRKKQKKADAEHTDEDLFNFQTHNRNASEDQPQNEDDVLTEPFLSNETKQPLSKYVVFPRKALPRKIDTSGWLSCSRLHNETKAEANLSGHMESTSTAGDDIALEHSIKEETHTKWLAVRPLETPPSLGGRKRFVKQKVLHYHRQSVSLHRLQLADGIVSSS</sequence>
<dbReference type="InterPro" id="IPR036420">
    <property type="entry name" value="BRCT_dom_sf"/>
</dbReference>
<name>A0AAU9FS26_DROMD</name>
<organism evidence="10 11">
    <name type="scientific">Drosophila madeirensis</name>
    <name type="common">Fruit fly</name>
    <dbReference type="NCBI Taxonomy" id="30013"/>
    <lineage>
        <taxon>Eukaryota</taxon>
        <taxon>Metazoa</taxon>
        <taxon>Ecdysozoa</taxon>
        <taxon>Arthropoda</taxon>
        <taxon>Hexapoda</taxon>
        <taxon>Insecta</taxon>
        <taxon>Pterygota</taxon>
        <taxon>Neoptera</taxon>
        <taxon>Endopterygota</taxon>
        <taxon>Diptera</taxon>
        <taxon>Brachycera</taxon>
        <taxon>Muscomorpha</taxon>
        <taxon>Ephydroidea</taxon>
        <taxon>Drosophilidae</taxon>
        <taxon>Drosophila</taxon>
        <taxon>Sophophora</taxon>
    </lineage>
</organism>
<dbReference type="GO" id="GO:0007095">
    <property type="term" value="P:mitotic G2 DNA damage checkpoint signaling"/>
    <property type="evidence" value="ECO:0007669"/>
    <property type="project" value="InterPro"/>
</dbReference>
<comment type="similarity">
    <text evidence="7">Belongs to the Nibrin family.</text>
</comment>
<dbReference type="AlphaFoldDB" id="A0AAU9FS26"/>
<evidence type="ECO:0000313" key="11">
    <source>
        <dbReference type="Proteomes" id="UP001500889"/>
    </source>
</evidence>
<dbReference type="Gene3D" id="2.60.200.20">
    <property type="match status" value="1"/>
</dbReference>
<feature type="compositionally biased region" description="Basic and acidic residues" evidence="8">
    <location>
        <begin position="575"/>
        <end position="587"/>
    </location>
</feature>
<keyword evidence="3" id="KW-0158">Chromosome</keyword>
<keyword evidence="6" id="KW-0539">Nucleus</keyword>
<evidence type="ECO:0000256" key="5">
    <source>
        <dbReference type="ARBA" id="ARBA00023204"/>
    </source>
</evidence>
<dbReference type="GO" id="GO:0005694">
    <property type="term" value="C:chromosome"/>
    <property type="evidence" value="ECO:0007669"/>
    <property type="project" value="UniProtKB-SubCell"/>
</dbReference>
<dbReference type="Pfam" id="PF00498">
    <property type="entry name" value="FHA"/>
    <property type="match status" value="1"/>
</dbReference>
<feature type="compositionally biased region" description="Low complexity" evidence="8">
    <location>
        <begin position="478"/>
        <end position="492"/>
    </location>
</feature>
<dbReference type="Gene3D" id="3.40.50.10190">
    <property type="entry name" value="BRCT domain"/>
    <property type="match status" value="1"/>
</dbReference>
<feature type="domain" description="FHA" evidence="9">
    <location>
        <begin position="20"/>
        <end position="72"/>
    </location>
</feature>
<accession>A0AAU9FS26</accession>
<evidence type="ECO:0000313" key="10">
    <source>
        <dbReference type="EMBL" id="BFF98846.1"/>
    </source>
</evidence>
<evidence type="ECO:0000256" key="8">
    <source>
        <dbReference type="SAM" id="MobiDB-lite"/>
    </source>
</evidence>
<dbReference type="PANTHER" id="PTHR12162:SF0">
    <property type="entry name" value="NIBRIN"/>
    <property type="match status" value="1"/>
</dbReference>
<dbReference type="PROSITE" id="PS50006">
    <property type="entry name" value="FHA_DOMAIN"/>
    <property type="match status" value="1"/>
</dbReference>
<evidence type="ECO:0000256" key="2">
    <source>
        <dbReference type="ARBA" id="ARBA00004286"/>
    </source>
</evidence>
<keyword evidence="5" id="KW-0234">DNA repair</keyword>
<dbReference type="Proteomes" id="UP001500889">
    <property type="component" value="Chromosome J"/>
</dbReference>
<dbReference type="Gene3D" id="3.40.50.10980">
    <property type="entry name" value="Nibrin, BRCT2 domain"/>
    <property type="match status" value="1"/>
</dbReference>
<dbReference type="GO" id="GO:0003684">
    <property type="term" value="F:damaged DNA binding"/>
    <property type="evidence" value="ECO:0007669"/>
    <property type="project" value="TreeGrafter"/>
</dbReference>
<dbReference type="EMBL" id="AP029265">
    <property type="protein sequence ID" value="BFF98846.1"/>
    <property type="molecule type" value="Genomic_DNA"/>
</dbReference>
<dbReference type="PANTHER" id="PTHR12162">
    <property type="entry name" value="NIBRIN-RELATED"/>
    <property type="match status" value="1"/>
</dbReference>
<feature type="compositionally biased region" description="Polar residues" evidence="8">
    <location>
        <begin position="533"/>
        <end position="550"/>
    </location>
</feature>
<feature type="region of interest" description="Disordered" evidence="8">
    <location>
        <begin position="358"/>
        <end position="588"/>
    </location>
</feature>
<proteinExistence type="inferred from homology"/>
<dbReference type="GO" id="GO:0030870">
    <property type="term" value="C:Mre11 complex"/>
    <property type="evidence" value="ECO:0007669"/>
    <property type="project" value="InterPro"/>
</dbReference>